<proteinExistence type="predicted"/>
<dbReference type="Proteomes" id="UP000619244">
    <property type="component" value="Unassembled WGS sequence"/>
</dbReference>
<organism evidence="1 2">
    <name type="scientific">Streptomyces minutiscleroticus</name>
    <dbReference type="NCBI Taxonomy" id="68238"/>
    <lineage>
        <taxon>Bacteria</taxon>
        <taxon>Bacillati</taxon>
        <taxon>Actinomycetota</taxon>
        <taxon>Actinomycetes</taxon>
        <taxon>Kitasatosporales</taxon>
        <taxon>Streptomycetaceae</taxon>
        <taxon>Streptomyces</taxon>
    </lineage>
</organism>
<reference evidence="1" key="1">
    <citation type="journal article" date="2014" name="Int. J. Syst. Evol. Microbiol.">
        <title>Complete genome sequence of Corynebacterium casei LMG S-19264T (=DSM 44701T), isolated from a smear-ripened cheese.</title>
        <authorList>
            <consortium name="US DOE Joint Genome Institute (JGI-PGF)"/>
            <person name="Walter F."/>
            <person name="Albersmeier A."/>
            <person name="Kalinowski J."/>
            <person name="Ruckert C."/>
        </authorList>
    </citation>
    <scope>NUCLEOTIDE SEQUENCE</scope>
    <source>
        <strain evidence="1">JCM 4790</strain>
    </source>
</reference>
<dbReference type="PANTHER" id="PTHR34599:SF1">
    <property type="entry name" value="PHOSPHATIDIC ACID PHOSPHATASE TYPE 2_HALOPEROXIDASE DOMAIN-CONTAINING PROTEIN"/>
    <property type="match status" value="1"/>
</dbReference>
<evidence type="ECO:0000313" key="2">
    <source>
        <dbReference type="Proteomes" id="UP000619244"/>
    </source>
</evidence>
<dbReference type="PANTHER" id="PTHR34599">
    <property type="entry name" value="PEROXIDASE-RELATED"/>
    <property type="match status" value="1"/>
</dbReference>
<comment type="caution">
    <text evidence="1">The sequence shown here is derived from an EMBL/GenBank/DDBJ whole genome shotgun (WGS) entry which is preliminary data.</text>
</comment>
<evidence type="ECO:0008006" key="3">
    <source>
        <dbReference type="Google" id="ProtNLM"/>
    </source>
</evidence>
<gene>
    <name evidence="1" type="ORF">GCM10010358_07310</name>
</gene>
<dbReference type="AlphaFoldDB" id="A0A918K9G9"/>
<dbReference type="SUPFAM" id="SSF48317">
    <property type="entry name" value="Acid phosphatase/Vanadium-dependent haloperoxidase"/>
    <property type="match status" value="1"/>
</dbReference>
<dbReference type="InterPro" id="IPR036938">
    <property type="entry name" value="PAP2/HPO_sf"/>
</dbReference>
<dbReference type="RefSeq" id="WP_229919109.1">
    <property type="nucleotide sequence ID" value="NZ_BMVU01000002.1"/>
</dbReference>
<reference evidence="1" key="2">
    <citation type="submission" date="2020-09" db="EMBL/GenBank/DDBJ databases">
        <authorList>
            <person name="Sun Q."/>
            <person name="Ohkuma M."/>
        </authorList>
    </citation>
    <scope>NUCLEOTIDE SEQUENCE</scope>
    <source>
        <strain evidence="1">JCM 4790</strain>
    </source>
</reference>
<sequence length="442" mass="48067">MAQGQTAPHATPRTAPAMRHGAARRAVVAGLSVLALGTTALLPARAATAVRPTADPAVVTDWNATAVDVINKDAERPSGEPFVWQGFVSAAVYNAVVGIEGRYAPYKWDERGPAGASSEAAAAAAAHRVLLEYFPGSKARVDAALRTSLGKVRDGRAEDEGVAFGRRAADHVIALRENDGRGADVPYDRRPAPGVWRPTPPDHAPFLNPWAARMRPMLMESPDRFRPGPPPALDSERYTRDFEEVKAYGAKHGSRRDARQTETARFFSDNLTVQFQWSLRDYAERHGLDIVDSARLFAAANTVGADVYVMATDSKLHYALWRPVTAVRLADTDGNPATVPDQDWQPMLDTPPYPEYMSGHNVLDGAVTAVLTGLTGGEIDLRMSSAVTGTTRHYETAAEFNREVTDARVWQGLHFRTSDVVGNRQGSLLGTWALSRYFLPLA</sequence>
<dbReference type="CDD" id="cd03398">
    <property type="entry name" value="PAP2_haloperoxidase"/>
    <property type="match status" value="1"/>
</dbReference>
<protein>
    <recommendedName>
        <fullName evidence="3">Phosphatidic acid phosphatase type 2/haloperoxidase domain-containing protein</fullName>
    </recommendedName>
</protein>
<dbReference type="Gene3D" id="1.10.606.20">
    <property type="match status" value="1"/>
</dbReference>
<name>A0A918K9G9_9ACTN</name>
<dbReference type="InterPro" id="IPR052559">
    <property type="entry name" value="V-haloperoxidase"/>
</dbReference>
<dbReference type="EMBL" id="BMVU01000002">
    <property type="protein sequence ID" value="GGX55937.1"/>
    <property type="molecule type" value="Genomic_DNA"/>
</dbReference>
<accession>A0A918K9G9</accession>
<evidence type="ECO:0000313" key="1">
    <source>
        <dbReference type="EMBL" id="GGX55937.1"/>
    </source>
</evidence>
<keyword evidence="2" id="KW-1185">Reference proteome</keyword>